<organism evidence="1 2">
    <name type="scientific">Datura stramonium</name>
    <name type="common">Jimsonweed</name>
    <name type="synonym">Common thornapple</name>
    <dbReference type="NCBI Taxonomy" id="4076"/>
    <lineage>
        <taxon>Eukaryota</taxon>
        <taxon>Viridiplantae</taxon>
        <taxon>Streptophyta</taxon>
        <taxon>Embryophyta</taxon>
        <taxon>Tracheophyta</taxon>
        <taxon>Spermatophyta</taxon>
        <taxon>Magnoliopsida</taxon>
        <taxon>eudicotyledons</taxon>
        <taxon>Gunneridae</taxon>
        <taxon>Pentapetalae</taxon>
        <taxon>asterids</taxon>
        <taxon>lamiids</taxon>
        <taxon>Solanales</taxon>
        <taxon>Solanaceae</taxon>
        <taxon>Solanoideae</taxon>
        <taxon>Datureae</taxon>
        <taxon>Datura</taxon>
    </lineage>
</organism>
<gene>
    <name evidence="1" type="ORF">HAX54_003403</name>
</gene>
<protein>
    <submittedName>
        <fullName evidence="1">Uncharacterized protein</fullName>
    </submittedName>
</protein>
<proteinExistence type="predicted"/>
<reference evidence="1 2" key="1">
    <citation type="journal article" date="2021" name="BMC Genomics">
        <title>Datura genome reveals duplications of psychoactive alkaloid biosynthetic genes and high mutation rate following tissue culture.</title>
        <authorList>
            <person name="Rajewski A."/>
            <person name="Carter-House D."/>
            <person name="Stajich J."/>
            <person name="Litt A."/>
        </authorList>
    </citation>
    <scope>NUCLEOTIDE SEQUENCE [LARGE SCALE GENOMIC DNA]</scope>
    <source>
        <strain evidence="1">AR-01</strain>
    </source>
</reference>
<accession>A0ABS8WVX8</accession>
<dbReference type="EMBL" id="JACEIK010011558">
    <property type="protein sequence ID" value="MCE3215769.1"/>
    <property type="molecule type" value="Genomic_DNA"/>
</dbReference>
<keyword evidence="2" id="KW-1185">Reference proteome</keyword>
<comment type="caution">
    <text evidence="1">The sequence shown here is derived from an EMBL/GenBank/DDBJ whole genome shotgun (WGS) entry which is preliminary data.</text>
</comment>
<name>A0ABS8WVX8_DATST</name>
<sequence>MEGTVEMFSKLSALKSHKLLGKSAMMYRDRLSIVRGNVKFAWRTKTSSLENFKNGMVKPPSKKGNKVKDIWAFLDEHTAGEVKVAGVSFTFVANNVVIFLAIFIESRRESVDESKEWDNEE</sequence>
<evidence type="ECO:0000313" key="2">
    <source>
        <dbReference type="Proteomes" id="UP000823775"/>
    </source>
</evidence>
<evidence type="ECO:0000313" key="1">
    <source>
        <dbReference type="EMBL" id="MCE3215769.1"/>
    </source>
</evidence>
<dbReference type="Proteomes" id="UP000823775">
    <property type="component" value="Unassembled WGS sequence"/>
</dbReference>